<accession>A0AB73IHC9</accession>
<dbReference type="AlphaFoldDB" id="A0AB73IHC9"/>
<feature type="region of interest" description="Disordered" evidence="1">
    <location>
        <begin position="1"/>
        <end position="27"/>
    </location>
</feature>
<dbReference type="EMBL" id="JAURTK010000006">
    <property type="protein sequence ID" value="MDP9649433.1"/>
    <property type="molecule type" value="Genomic_DNA"/>
</dbReference>
<protein>
    <submittedName>
        <fullName evidence="2">Uncharacterized protein</fullName>
    </submittedName>
</protein>
<name>A0AB73IHC9_9BURK</name>
<reference evidence="2 4" key="1">
    <citation type="submission" date="2023-07" db="EMBL/GenBank/DDBJ databases">
        <title>Sorghum-associated microbial communities from plants grown in Nebraska, USA.</title>
        <authorList>
            <person name="Schachtman D."/>
        </authorList>
    </citation>
    <scope>NUCLEOTIDE SEQUENCE</scope>
    <source>
        <strain evidence="3 4">DS1039</strain>
        <strain evidence="2">DS1061</strain>
    </source>
</reference>
<feature type="compositionally biased region" description="Basic and acidic residues" evidence="1">
    <location>
        <begin position="8"/>
        <end position="23"/>
    </location>
</feature>
<organism evidence="2 5">
    <name type="scientific">Paraburkholderia caledonica</name>
    <dbReference type="NCBI Taxonomy" id="134536"/>
    <lineage>
        <taxon>Bacteria</taxon>
        <taxon>Pseudomonadati</taxon>
        <taxon>Pseudomonadota</taxon>
        <taxon>Betaproteobacteria</taxon>
        <taxon>Burkholderiales</taxon>
        <taxon>Burkholderiaceae</taxon>
        <taxon>Paraburkholderia</taxon>
    </lineage>
</organism>
<dbReference type="Proteomes" id="UP001185254">
    <property type="component" value="Unassembled WGS sequence"/>
</dbReference>
<evidence type="ECO:0000313" key="3">
    <source>
        <dbReference type="EMBL" id="MDR6378665.1"/>
    </source>
</evidence>
<evidence type="ECO:0000313" key="5">
    <source>
        <dbReference type="Proteomes" id="UP001229486"/>
    </source>
</evidence>
<evidence type="ECO:0000256" key="1">
    <source>
        <dbReference type="SAM" id="MobiDB-lite"/>
    </source>
</evidence>
<sequence>MVFLQSDAEQKSDWREAKRHEEAAASPRRLSHVEVVARNVVAVRSEQPVCTSVTNAWRVPELVKVPNKSIGALMALACRPTRRIYGSPLRPAQSQRAVALSRQRARFCWSASDIGRSCTARGNPGLRKRRPGASIEAAHVTGYDSFPIGHGSLGHTRSGSMAAAASRTKWLALRV</sequence>
<proteinExistence type="predicted"/>
<dbReference type="Proteomes" id="UP001229486">
    <property type="component" value="Unassembled WGS sequence"/>
</dbReference>
<evidence type="ECO:0000313" key="2">
    <source>
        <dbReference type="EMBL" id="MDP9649433.1"/>
    </source>
</evidence>
<dbReference type="EMBL" id="JAVDQN010000005">
    <property type="protein sequence ID" value="MDR6378665.1"/>
    <property type="molecule type" value="Genomic_DNA"/>
</dbReference>
<comment type="caution">
    <text evidence="2">The sequence shown here is derived from an EMBL/GenBank/DDBJ whole genome shotgun (WGS) entry which is preliminary data.</text>
</comment>
<gene>
    <name evidence="3" type="ORF">J2776_005386</name>
    <name evidence="2" type="ORF">J2793_004900</name>
</gene>
<evidence type="ECO:0000313" key="4">
    <source>
        <dbReference type="Proteomes" id="UP001185254"/>
    </source>
</evidence>
<keyword evidence="4" id="KW-1185">Reference proteome</keyword>